<dbReference type="AlphaFoldDB" id="A0A6A6SLR4"/>
<feature type="signal peptide" evidence="2">
    <location>
        <begin position="1"/>
        <end position="26"/>
    </location>
</feature>
<feature type="chain" id="PRO_5025596898" evidence="2">
    <location>
        <begin position="27"/>
        <end position="231"/>
    </location>
</feature>
<accession>A0A6A6SLR4</accession>
<gene>
    <name evidence="3" type="ORF">K491DRAFT_228405</name>
</gene>
<reference evidence="3" key="1">
    <citation type="journal article" date="2020" name="Stud. Mycol.">
        <title>101 Dothideomycetes genomes: a test case for predicting lifestyles and emergence of pathogens.</title>
        <authorList>
            <person name="Haridas S."/>
            <person name="Albert R."/>
            <person name="Binder M."/>
            <person name="Bloem J."/>
            <person name="Labutti K."/>
            <person name="Salamov A."/>
            <person name="Andreopoulos B."/>
            <person name="Baker S."/>
            <person name="Barry K."/>
            <person name="Bills G."/>
            <person name="Bluhm B."/>
            <person name="Cannon C."/>
            <person name="Castanera R."/>
            <person name="Culley D."/>
            <person name="Daum C."/>
            <person name="Ezra D."/>
            <person name="Gonzalez J."/>
            <person name="Henrissat B."/>
            <person name="Kuo A."/>
            <person name="Liang C."/>
            <person name="Lipzen A."/>
            <person name="Lutzoni F."/>
            <person name="Magnuson J."/>
            <person name="Mondo S."/>
            <person name="Nolan M."/>
            <person name="Ohm R."/>
            <person name="Pangilinan J."/>
            <person name="Park H.-J."/>
            <person name="Ramirez L."/>
            <person name="Alfaro M."/>
            <person name="Sun H."/>
            <person name="Tritt A."/>
            <person name="Yoshinaga Y."/>
            <person name="Zwiers L.-H."/>
            <person name="Turgeon B."/>
            <person name="Goodwin S."/>
            <person name="Spatafora J."/>
            <person name="Crous P."/>
            <person name="Grigoriev I."/>
        </authorList>
    </citation>
    <scope>NUCLEOTIDE SEQUENCE</scope>
    <source>
        <strain evidence="3">CBS 122681</strain>
    </source>
</reference>
<evidence type="ECO:0000313" key="3">
    <source>
        <dbReference type="EMBL" id="KAF2648845.1"/>
    </source>
</evidence>
<name>A0A6A6SLR4_9PLEO</name>
<keyword evidence="2" id="KW-0732">Signal</keyword>
<sequence length="231" mass="25164">MAQFHPQTLFTGLWEKLLSLLLSAHAIRHSRFCTSRAGYLGYRSYHYRTCPSTALCCIYLPSCVPRTRRHLDNCSSNDGAALDYCPTLLIALTPFPASTKEVTVLHIFSSSSLPSLTSPLLSPTLPSSPPLSTSPCSPSPSPLLPSPSLPSPLHPIQPHPSSTPQPRLLLPHNPHPLTHIFILPLHPCTRSTKPRCTSPTPTCPQRTSLSGTWVPFRGPGHAVGYDCFAAY</sequence>
<evidence type="ECO:0000256" key="2">
    <source>
        <dbReference type="SAM" id="SignalP"/>
    </source>
</evidence>
<protein>
    <submittedName>
        <fullName evidence="3">Uncharacterized protein</fullName>
    </submittedName>
</protein>
<proteinExistence type="predicted"/>
<feature type="compositionally biased region" description="Pro residues" evidence="1">
    <location>
        <begin position="137"/>
        <end position="163"/>
    </location>
</feature>
<evidence type="ECO:0000256" key="1">
    <source>
        <dbReference type="SAM" id="MobiDB-lite"/>
    </source>
</evidence>
<evidence type="ECO:0000313" key="4">
    <source>
        <dbReference type="Proteomes" id="UP000799324"/>
    </source>
</evidence>
<dbReference type="EMBL" id="MU004518">
    <property type="protein sequence ID" value="KAF2648845.1"/>
    <property type="molecule type" value="Genomic_DNA"/>
</dbReference>
<feature type="region of interest" description="Disordered" evidence="1">
    <location>
        <begin position="124"/>
        <end position="170"/>
    </location>
</feature>
<dbReference type="Proteomes" id="UP000799324">
    <property type="component" value="Unassembled WGS sequence"/>
</dbReference>
<keyword evidence="4" id="KW-1185">Reference proteome</keyword>
<feature type="compositionally biased region" description="Low complexity" evidence="1">
    <location>
        <begin position="124"/>
        <end position="136"/>
    </location>
</feature>
<organism evidence="3 4">
    <name type="scientific">Lophiostoma macrostomum CBS 122681</name>
    <dbReference type="NCBI Taxonomy" id="1314788"/>
    <lineage>
        <taxon>Eukaryota</taxon>
        <taxon>Fungi</taxon>
        <taxon>Dikarya</taxon>
        <taxon>Ascomycota</taxon>
        <taxon>Pezizomycotina</taxon>
        <taxon>Dothideomycetes</taxon>
        <taxon>Pleosporomycetidae</taxon>
        <taxon>Pleosporales</taxon>
        <taxon>Lophiostomataceae</taxon>
        <taxon>Lophiostoma</taxon>
    </lineage>
</organism>